<gene>
    <name evidence="1" type="ORF">K3G42_012248</name>
</gene>
<protein>
    <submittedName>
        <fullName evidence="1">Uncharacterized protein</fullName>
    </submittedName>
</protein>
<keyword evidence="2" id="KW-1185">Reference proteome</keyword>
<proteinExistence type="predicted"/>
<comment type="caution">
    <text evidence="1">The sequence shown here is derived from an EMBL/GenBank/DDBJ whole genome shotgun (WGS) entry which is preliminary data.</text>
</comment>
<organism evidence="1 2">
    <name type="scientific">Sphaerodactylus townsendi</name>
    <dbReference type="NCBI Taxonomy" id="933632"/>
    <lineage>
        <taxon>Eukaryota</taxon>
        <taxon>Metazoa</taxon>
        <taxon>Chordata</taxon>
        <taxon>Craniata</taxon>
        <taxon>Vertebrata</taxon>
        <taxon>Euteleostomi</taxon>
        <taxon>Lepidosauria</taxon>
        <taxon>Squamata</taxon>
        <taxon>Bifurcata</taxon>
        <taxon>Gekkota</taxon>
        <taxon>Sphaerodactylidae</taxon>
        <taxon>Sphaerodactylus</taxon>
    </lineage>
</organism>
<evidence type="ECO:0000313" key="1">
    <source>
        <dbReference type="EMBL" id="KAH8006731.1"/>
    </source>
</evidence>
<evidence type="ECO:0000313" key="2">
    <source>
        <dbReference type="Proteomes" id="UP000827872"/>
    </source>
</evidence>
<dbReference type="Proteomes" id="UP000827872">
    <property type="component" value="Linkage Group LG06"/>
</dbReference>
<sequence>MHKSSHVNMYPKLPRAICLSRSALCPLGVLFERQKSFIYHLILSLKCTIMITQPNKIIHPTHSSFNINNGTRINQAVIATEGRAHGELRWVSMHALGRLGS</sequence>
<accession>A0ACB8FMU2</accession>
<dbReference type="EMBL" id="CM037619">
    <property type="protein sequence ID" value="KAH8006731.1"/>
    <property type="molecule type" value="Genomic_DNA"/>
</dbReference>
<reference evidence="1" key="1">
    <citation type="submission" date="2021-08" db="EMBL/GenBank/DDBJ databases">
        <title>The first chromosome-level gecko genome reveals the dynamic sex chromosomes of Neotropical dwarf geckos (Sphaerodactylidae: Sphaerodactylus).</title>
        <authorList>
            <person name="Pinto B.J."/>
            <person name="Keating S.E."/>
            <person name="Gamble T."/>
        </authorList>
    </citation>
    <scope>NUCLEOTIDE SEQUENCE</scope>
    <source>
        <strain evidence="1">TG3544</strain>
    </source>
</reference>
<name>A0ACB8FMU2_9SAUR</name>